<sequence>MVSSDTPPPDSNASGLGCGGIVWSALAAVLLLTGLTAVAVLAVRAFGALVAALGASALIAIGLNFAQWYFLKRLKRVDRYSLFRLGHRWRAWRGKGFDIEELARRCGLTAHRLQNHQPSYHTATIPKPSGGERTLTIPDPATMDLQRTLLRRVLARLHADPAACGFERGKGIVDHAAPHVGRAVVATCDLKDFFPSVTAKSIDYYFRRVGWNAEAAALLTRLTTSEGGLPQGAPTSPRLSNLLMHGVDYALAKAAGRRGFRYTRYADDLAFSSAEDDGQAVRDLLRRVEAVVRRGGFELNSKKTRVLRRHQRQMICGLVVNDRLNLPRKIRRELRAALHRRRVGREATYTAQQLAGWAGVLTMVARGPRAFHGETPPDSAPSSA</sequence>
<accession>A0A517P901</accession>
<proteinExistence type="inferred from homology"/>
<evidence type="ECO:0000313" key="12">
    <source>
        <dbReference type="EMBL" id="QDT15848.1"/>
    </source>
</evidence>
<feature type="domain" description="Reverse transcriptase" evidence="11">
    <location>
        <begin position="106"/>
        <end position="320"/>
    </location>
</feature>
<organism evidence="12 13">
    <name type="scientific">Alienimonas californiensis</name>
    <dbReference type="NCBI Taxonomy" id="2527989"/>
    <lineage>
        <taxon>Bacteria</taxon>
        <taxon>Pseudomonadati</taxon>
        <taxon>Planctomycetota</taxon>
        <taxon>Planctomycetia</taxon>
        <taxon>Planctomycetales</taxon>
        <taxon>Planctomycetaceae</taxon>
        <taxon>Alienimonas</taxon>
    </lineage>
</organism>
<reference evidence="12 13" key="1">
    <citation type="submission" date="2019-02" db="EMBL/GenBank/DDBJ databases">
        <title>Deep-cultivation of Planctomycetes and their phenomic and genomic characterization uncovers novel biology.</title>
        <authorList>
            <person name="Wiegand S."/>
            <person name="Jogler M."/>
            <person name="Boedeker C."/>
            <person name="Pinto D."/>
            <person name="Vollmers J."/>
            <person name="Rivas-Marin E."/>
            <person name="Kohn T."/>
            <person name="Peeters S.H."/>
            <person name="Heuer A."/>
            <person name="Rast P."/>
            <person name="Oberbeckmann S."/>
            <person name="Bunk B."/>
            <person name="Jeske O."/>
            <person name="Meyerdierks A."/>
            <person name="Storesund J.E."/>
            <person name="Kallscheuer N."/>
            <person name="Luecker S."/>
            <person name="Lage O.M."/>
            <person name="Pohl T."/>
            <person name="Merkel B.J."/>
            <person name="Hornburger P."/>
            <person name="Mueller R.-W."/>
            <person name="Bruemmer F."/>
            <person name="Labrenz M."/>
            <person name="Spormann A.M."/>
            <person name="Op den Camp H."/>
            <person name="Overmann J."/>
            <person name="Amann R."/>
            <person name="Jetten M.S.M."/>
            <person name="Mascher T."/>
            <person name="Medema M.H."/>
            <person name="Devos D.P."/>
            <person name="Kaster A.-K."/>
            <person name="Ovreas L."/>
            <person name="Rohde M."/>
            <person name="Galperin M.Y."/>
            <person name="Jogler C."/>
        </authorList>
    </citation>
    <scope>NUCLEOTIDE SEQUENCE [LARGE SCALE GENOMIC DNA]</scope>
    <source>
        <strain evidence="12 13">CA12</strain>
    </source>
</reference>
<dbReference type="Proteomes" id="UP000318741">
    <property type="component" value="Chromosome"/>
</dbReference>
<dbReference type="GO" id="GO:0046872">
    <property type="term" value="F:metal ion binding"/>
    <property type="evidence" value="ECO:0007669"/>
    <property type="project" value="UniProtKB-KW"/>
</dbReference>
<dbReference type="GO" id="GO:0003964">
    <property type="term" value="F:RNA-directed DNA polymerase activity"/>
    <property type="evidence" value="ECO:0007669"/>
    <property type="project" value="UniProtKB-KW"/>
</dbReference>
<dbReference type="AlphaFoldDB" id="A0A517P901"/>
<keyword evidence="4" id="KW-0479">Metal-binding</keyword>
<name>A0A517P901_9PLAN</name>
<dbReference type="PRINTS" id="PR00866">
    <property type="entry name" value="RNADNAPOLMS"/>
</dbReference>
<evidence type="ECO:0000256" key="6">
    <source>
        <dbReference type="ARBA" id="ARBA00022918"/>
    </source>
</evidence>
<dbReference type="EMBL" id="CP036265">
    <property type="protein sequence ID" value="QDT15848.1"/>
    <property type="molecule type" value="Genomic_DNA"/>
</dbReference>
<evidence type="ECO:0000256" key="7">
    <source>
        <dbReference type="ARBA" id="ARBA00023118"/>
    </source>
</evidence>
<feature type="transmembrane region" description="Helical" evidence="10">
    <location>
        <begin position="50"/>
        <end position="71"/>
    </location>
</feature>
<comment type="catalytic activity">
    <reaction evidence="9">
        <text>DNA(n) + a 2'-deoxyribonucleoside 5'-triphosphate = DNA(n+1) + diphosphate</text>
        <dbReference type="Rhea" id="RHEA:22508"/>
        <dbReference type="Rhea" id="RHEA-COMP:17339"/>
        <dbReference type="Rhea" id="RHEA-COMP:17340"/>
        <dbReference type="ChEBI" id="CHEBI:33019"/>
        <dbReference type="ChEBI" id="CHEBI:61560"/>
        <dbReference type="ChEBI" id="CHEBI:173112"/>
        <dbReference type="EC" id="2.7.7.49"/>
    </reaction>
</comment>
<evidence type="ECO:0000256" key="8">
    <source>
        <dbReference type="ARBA" id="ARBA00034120"/>
    </source>
</evidence>
<feature type="transmembrane region" description="Helical" evidence="10">
    <location>
        <begin position="20"/>
        <end position="43"/>
    </location>
</feature>
<dbReference type="GO" id="GO:0051607">
    <property type="term" value="P:defense response to virus"/>
    <property type="evidence" value="ECO:0007669"/>
    <property type="project" value="UniProtKB-KW"/>
</dbReference>
<evidence type="ECO:0000256" key="1">
    <source>
        <dbReference type="ARBA" id="ARBA00012493"/>
    </source>
</evidence>
<comment type="similarity">
    <text evidence="8">Belongs to the bacterial reverse transcriptase family.</text>
</comment>
<dbReference type="InterPro" id="IPR000477">
    <property type="entry name" value="RT_dom"/>
</dbReference>
<keyword evidence="5" id="KW-0460">Magnesium</keyword>
<dbReference type="InterPro" id="IPR000123">
    <property type="entry name" value="Reverse_transcriptase_msDNA"/>
</dbReference>
<keyword evidence="7" id="KW-0051">Antiviral defense</keyword>
<dbReference type="PANTHER" id="PTHR34047">
    <property type="entry name" value="NUCLEAR INTRON MATURASE 1, MITOCHONDRIAL-RELATED"/>
    <property type="match status" value="1"/>
</dbReference>
<dbReference type="PANTHER" id="PTHR34047:SF7">
    <property type="entry name" value="RNA-DIRECTED DNA POLYMERASE"/>
    <property type="match status" value="1"/>
</dbReference>
<keyword evidence="10" id="KW-0472">Membrane</keyword>
<evidence type="ECO:0000313" key="13">
    <source>
        <dbReference type="Proteomes" id="UP000318741"/>
    </source>
</evidence>
<dbReference type="InterPro" id="IPR051083">
    <property type="entry name" value="GrpII_Intron_Splice-Mob/Def"/>
</dbReference>
<gene>
    <name evidence="12" type="ORF">CA12_19430</name>
</gene>
<evidence type="ECO:0000256" key="5">
    <source>
        <dbReference type="ARBA" id="ARBA00022842"/>
    </source>
</evidence>
<evidence type="ECO:0000256" key="2">
    <source>
        <dbReference type="ARBA" id="ARBA00022679"/>
    </source>
</evidence>
<dbReference type="CDD" id="cd03487">
    <property type="entry name" value="RT_Bac_retron_II"/>
    <property type="match status" value="1"/>
</dbReference>
<keyword evidence="13" id="KW-1185">Reference proteome</keyword>
<dbReference type="GO" id="GO:0003723">
    <property type="term" value="F:RNA binding"/>
    <property type="evidence" value="ECO:0007669"/>
    <property type="project" value="InterPro"/>
</dbReference>
<evidence type="ECO:0000256" key="10">
    <source>
        <dbReference type="SAM" id="Phobius"/>
    </source>
</evidence>
<keyword evidence="6 12" id="KW-0695">RNA-directed DNA polymerase</keyword>
<evidence type="ECO:0000256" key="9">
    <source>
        <dbReference type="ARBA" id="ARBA00048173"/>
    </source>
</evidence>
<dbReference type="PROSITE" id="PS50878">
    <property type="entry name" value="RT_POL"/>
    <property type="match status" value="1"/>
</dbReference>
<evidence type="ECO:0000256" key="4">
    <source>
        <dbReference type="ARBA" id="ARBA00022723"/>
    </source>
</evidence>
<dbReference type="Pfam" id="PF00078">
    <property type="entry name" value="RVT_1"/>
    <property type="match status" value="1"/>
</dbReference>
<evidence type="ECO:0000256" key="3">
    <source>
        <dbReference type="ARBA" id="ARBA00022695"/>
    </source>
</evidence>
<keyword evidence="10" id="KW-1133">Transmembrane helix</keyword>
<protein>
    <recommendedName>
        <fullName evidence="1">RNA-directed DNA polymerase</fullName>
        <ecNumber evidence="1">2.7.7.49</ecNumber>
    </recommendedName>
</protein>
<keyword evidence="10" id="KW-0812">Transmembrane</keyword>
<evidence type="ECO:0000259" key="11">
    <source>
        <dbReference type="PROSITE" id="PS50878"/>
    </source>
</evidence>
<keyword evidence="2" id="KW-0808">Transferase</keyword>
<keyword evidence="3" id="KW-0548">Nucleotidyltransferase</keyword>
<dbReference type="KEGG" id="acaf:CA12_19430"/>
<dbReference type="SUPFAM" id="SSF56672">
    <property type="entry name" value="DNA/RNA polymerases"/>
    <property type="match status" value="1"/>
</dbReference>
<dbReference type="EC" id="2.7.7.49" evidence="1"/>
<dbReference type="InterPro" id="IPR043502">
    <property type="entry name" value="DNA/RNA_pol_sf"/>
</dbReference>